<feature type="domain" description="ATP-grasp" evidence="5">
    <location>
        <begin position="117"/>
        <end position="311"/>
    </location>
</feature>
<accession>A0ABS5BNR0</accession>
<dbReference type="PROSITE" id="PS50975">
    <property type="entry name" value="ATP_GRASP"/>
    <property type="match status" value="1"/>
</dbReference>
<reference evidence="6 7" key="1">
    <citation type="submission" date="2021-04" db="EMBL/GenBank/DDBJ databases">
        <authorList>
            <person name="Ivanova A."/>
        </authorList>
    </citation>
    <scope>NUCLEOTIDE SEQUENCE [LARGE SCALE GENOMIC DNA]</scope>
    <source>
        <strain evidence="6 7">G18</strain>
    </source>
</reference>
<evidence type="ECO:0000256" key="4">
    <source>
        <dbReference type="PROSITE-ProRule" id="PRU00409"/>
    </source>
</evidence>
<name>A0ABS5BNR0_9BACT</name>
<evidence type="ECO:0000256" key="1">
    <source>
        <dbReference type="ARBA" id="ARBA00022598"/>
    </source>
</evidence>
<dbReference type="Gene3D" id="3.40.50.20">
    <property type="match status" value="1"/>
</dbReference>
<dbReference type="Proteomes" id="UP000676565">
    <property type="component" value="Unassembled WGS sequence"/>
</dbReference>
<gene>
    <name evidence="6" type="ORF">J8F10_08430</name>
</gene>
<keyword evidence="2 4" id="KW-0547">Nucleotide-binding</keyword>
<protein>
    <submittedName>
        <fullName evidence="6">ATPase</fullName>
    </submittedName>
</protein>
<evidence type="ECO:0000256" key="2">
    <source>
        <dbReference type="ARBA" id="ARBA00022741"/>
    </source>
</evidence>
<dbReference type="PANTHER" id="PTHR43585">
    <property type="entry name" value="FUMIPYRROLE BIOSYNTHESIS PROTEIN C"/>
    <property type="match status" value="1"/>
</dbReference>
<dbReference type="PANTHER" id="PTHR43585:SF2">
    <property type="entry name" value="ATP-GRASP ENZYME FSQD"/>
    <property type="match status" value="1"/>
</dbReference>
<proteinExistence type="predicted"/>
<dbReference type="RefSeq" id="WP_210653390.1">
    <property type="nucleotide sequence ID" value="NZ_JAGKQQ010000001.1"/>
</dbReference>
<keyword evidence="7" id="KW-1185">Reference proteome</keyword>
<evidence type="ECO:0000313" key="7">
    <source>
        <dbReference type="Proteomes" id="UP000676565"/>
    </source>
</evidence>
<dbReference type="EMBL" id="JAGKQQ010000001">
    <property type="protein sequence ID" value="MBP3955305.1"/>
    <property type="molecule type" value="Genomic_DNA"/>
</dbReference>
<dbReference type="InterPro" id="IPR052032">
    <property type="entry name" value="ATP-dep_AA_Ligase"/>
</dbReference>
<evidence type="ECO:0000313" key="6">
    <source>
        <dbReference type="EMBL" id="MBP3955305.1"/>
    </source>
</evidence>
<keyword evidence="3 4" id="KW-0067">ATP-binding</keyword>
<keyword evidence="1" id="KW-0436">Ligase</keyword>
<dbReference type="Gene3D" id="3.30.470.20">
    <property type="entry name" value="ATP-grasp fold, B domain"/>
    <property type="match status" value="1"/>
</dbReference>
<evidence type="ECO:0000256" key="3">
    <source>
        <dbReference type="ARBA" id="ARBA00022840"/>
    </source>
</evidence>
<evidence type="ECO:0000259" key="5">
    <source>
        <dbReference type="PROSITE" id="PS50975"/>
    </source>
</evidence>
<dbReference type="InterPro" id="IPR011761">
    <property type="entry name" value="ATP-grasp"/>
</dbReference>
<sequence length="399" mass="44739">MSITVLALASYFKGNRFLERLKAEGCTVYLLTVESALKEAWNRGACDEVFAVGNFHDRRALINAVAYLMRGRKVDRIVALDDFDVEVGANLREHFRMTDTGHGESVARFFRDKLAMRTKAREIGVRIPDFCPIFNHDDVRAFLARVPGPWLVKPRSEASAAGIRKLKTADEVWKRIDELGDDQSFCLIEQMVPGDLFHVDSLCADGRVVFAEVNAYWRPLLDVYQGGGVYATRTVPRDRPEVDELKRANAQVLEGFGLGWGASHTEFMKAHADGQCYFIETSARVGGANTAEMVEHATGVNLWSEWAKLELCRGTHAYAVPPLQQRFAGVVISLARQEHPDTSGFTDPEIVYRMTTKNHIGFVVAADTPQRVEDLLTQYMDRITRDFHAVLPASDKVSI</sequence>
<comment type="caution">
    <text evidence="6">The sequence shown here is derived from an EMBL/GenBank/DDBJ whole genome shotgun (WGS) entry which is preliminary data.</text>
</comment>
<organism evidence="6 7">
    <name type="scientific">Gemmata palustris</name>
    <dbReference type="NCBI Taxonomy" id="2822762"/>
    <lineage>
        <taxon>Bacteria</taxon>
        <taxon>Pseudomonadati</taxon>
        <taxon>Planctomycetota</taxon>
        <taxon>Planctomycetia</taxon>
        <taxon>Gemmatales</taxon>
        <taxon>Gemmataceae</taxon>
        <taxon>Gemmata</taxon>
    </lineage>
</organism>
<dbReference type="SUPFAM" id="SSF56059">
    <property type="entry name" value="Glutathione synthetase ATP-binding domain-like"/>
    <property type="match status" value="1"/>
</dbReference>